<proteinExistence type="predicted"/>
<feature type="region of interest" description="Disordered" evidence="1">
    <location>
        <begin position="1"/>
        <end position="54"/>
    </location>
</feature>
<feature type="compositionally biased region" description="Gly residues" evidence="1">
    <location>
        <begin position="36"/>
        <end position="49"/>
    </location>
</feature>
<evidence type="ECO:0000256" key="1">
    <source>
        <dbReference type="SAM" id="MobiDB-lite"/>
    </source>
</evidence>
<dbReference type="Proteomes" id="UP000235728">
    <property type="component" value="Unassembled WGS sequence"/>
</dbReference>
<comment type="caution">
    <text evidence="2">The sequence shown here is derived from an EMBL/GenBank/DDBJ whole genome shotgun (WGS) entry which is preliminary data.</text>
</comment>
<protein>
    <submittedName>
        <fullName evidence="2">Uncharacterized protein</fullName>
    </submittedName>
</protein>
<dbReference type="AlphaFoldDB" id="A0A2N6NHB5"/>
<feature type="compositionally biased region" description="Pro residues" evidence="1">
    <location>
        <begin position="8"/>
        <end position="30"/>
    </location>
</feature>
<gene>
    <name evidence="2" type="ORF">BM221_007655</name>
</gene>
<dbReference type="EMBL" id="MRVG01000008">
    <property type="protein sequence ID" value="PMB66662.1"/>
    <property type="molecule type" value="Genomic_DNA"/>
</dbReference>
<accession>A0A2N6NHB5</accession>
<organism evidence="2 3">
    <name type="scientific">Beauveria bassiana</name>
    <name type="common">White muscardine disease fungus</name>
    <name type="synonym">Tritirachium shiotae</name>
    <dbReference type="NCBI Taxonomy" id="176275"/>
    <lineage>
        <taxon>Eukaryota</taxon>
        <taxon>Fungi</taxon>
        <taxon>Dikarya</taxon>
        <taxon>Ascomycota</taxon>
        <taxon>Pezizomycotina</taxon>
        <taxon>Sordariomycetes</taxon>
        <taxon>Hypocreomycetidae</taxon>
        <taxon>Hypocreales</taxon>
        <taxon>Cordycipitaceae</taxon>
        <taxon>Beauveria</taxon>
    </lineage>
</organism>
<sequence>MNGQSPTQPGPPSQPPGGNPGNPPSGPPGSNPGNPGAPGGSRPPGGGSFPGFDYDVLDQIIQDIIAGIYG</sequence>
<evidence type="ECO:0000313" key="2">
    <source>
        <dbReference type="EMBL" id="PMB66662.1"/>
    </source>
</evidence>
<name>A0A2N6NHB5_BEABA</name>
<evidence type="ECO:0000313" key="3">
    <source>
        <dbReference type="Proteomes" id="UP000235728"/>
    </source>
</evidence>
<reference evidence="2 3" key="1">
    <citation type="journal article" date="2016" name="Appl. Microbiol. Biotechnol.">
        <title>Characterization of T-DNA insertion mutants with decreased virulence in the entomopathogenic fungus Beauveria bassiana JEF-007.</title>
        <authorList>
            <person name="Kim S."/>
            <person name="Lee S.J."/>
            <person name="Nai Y.S."/>
            <person name="Yu J.S."/>
            <person name="Lee M.R."/>
            <person name="Yang Y.T."/>
            <person name="Kim J.S."/>
        </authorList>
    </citation>
    <scope>NUCLEOTIDE SEQUENCE [LARGE SCALE GENOMIC DNA]</scope>
    <source>
        <strain evidence="2 3">JEF-007</strain>
    </source>
</reference>